<dbReference type="InterPro" id="IPR002305">
    <property type="entry name" value="aa-tRNA-synth_Ic"/>
</dbReference>
<dbReference type="FunFam" id="3.40.50.620:FF:000107">
    <property type="entry name" value="Tyrosine--tRNA ligase"/>
    <property type="match status" value="1"/>
</dbReference>
<comment type="subcellular location">
    <subcellularLocation>
        <location evidence="2">Mitochondrion matrix</location>
    </subcellularLocation>
</comment>
<keyword evidence="9" id="KW-0809">Transit peptide</keyword>
<dbReference type="FunFam" id="3.10.290.10:FF:000017">
    <property type="entry name" value="Tyrosine--tRNA ligase"/>
    <property type="match status" value="1"/>
</dbReference>
<comment type="similarity">
    <text evidence="3 13">Belongs to the class-I aminoacyl-tRNA synthetase family.</text>
</comment>
<keyword evidence="6 13" id="KW-0547">Nucleotide-binding</keyword>
<dbReference type="EMBL" id="GECZ01025455">
    <property type="protein sequence ID" value="JAS44314.1"/>
    <property type="molecule type" value="Transcribed_RNA"/>
</dbReference>
<evidence type="ECO:0000256" key="6">
    <source>
        <dbReference type="ARBA" id="ARBA00022741"/>
    </source>
</evidence>
<comment type="catalytic activity">
    <reaction evidence="12 13">
        <text>tRNA(Tyr) + L-tyrosine + ATP = L-tyrosyl-tRNA(Tyr) + AMP + diphosphate + H(+)</text>
        <dbReference type="Rhea" id="RHEA:10220"/>
        <dbReference type="Rhea" id="RHEA-COMP:9706"/>
        <dbReference type="Rhea" id="RHEA-COMP:9707"/>
        <dbReference type="ChEBI" id="CHEBI:15378"/>
        <dbReference type="ChEBI" id="CHEBI:30616"/>
        <dbReference type="ChEBI" id="CHEBI:33019"/>
        <dbReference type="ChEBI" id="CHEBI:58315"/>
        <dbReference type="ChEBI" id="CHEBI:78442"/>
        <dbReference type="ChEBI" id="CHEBI:78536"/>
        <dbReference type="ChEBI" id="CHEBI:456215"/>
        <dbReference type="EC" id="6.1.1.1"/>
    </reaction>
</comment>
<evidence type="ECO:0000256" key="5">
    <source>
        <dbReference type="ARBA" id="ARBA00022598"/>
    </source>
</evidence>
<dbReference type="InterPro" id="IPR024107">
    <property type="entry name" value="Tyr-tRNA-ligase_bac_1"/>
</dbReference>
<evidence type="ECO:0000256" key="7">
    <source>
        <dbReference type="ARBA" id="ARBA00022840"/>
    </source>
</evidence>
<dbReference type="PANTHER" id="PTHR11766">
    <property type="entry name" value="TYROSYL-TRNA SYNTHETASE"/>
    <property type="match status" value="1"/>
</dbReference>
<reference evidence="14" key="1">
    <citation type="submission" date="2015-11" db="EMBL/GenBank/DDBJ databases">
        <title>De novo transcriptome assembly of four potential Pierce s Disease insect vectors from Arizona vineyards.</title>
        <authorList>
            <person name="Tassone E.E."/>
        </authorList>
    </citation>
    <scope>NUCLEOTIDE SEQUENCE</scope>
</reference>
<dbReference type="PRINTS" id="PR01040">
    <property type="entry name" value="TRNASYNTHTYR"/>
</dbReference>
<protein>
    <recommendedName>
        <fullName evidence="13">Tyrosine--tRNA ligase</fullName>
        <ecNumber evidence="13">6.1.1.1</ecNumber>
    </recommendedName>
    <alternativeName>
        <fullName evidence="13">Tyrosyl-tRNA synthetase</fullName>
    </alternativeName>
</protein>
<dbReference type="InterPro" id="IPR036986">
    <property type="entry name" value="S4_RNA-bd_sf"/>
</dbReference>
<keyword evidence="10" id="KW-0496">Mitochondrion</keyword>
<proteinExistence type="inferred from homology"/>
<dbReference type="NCBIfam" id="TIGR00234">
    <property type="entry name" value="tyrS"/>
    <property type="match status" value="1"/>
</dbReference>
<dbReference type="Pfam" id="PF00579">
    <property type="entry name" value="tRNA-synt_1b"/>
    <property type="match status" value="1"/>
</dbReference>
<dbReference type="GO" id="GO:0004831">
    <property type="term" value="F:tyrosine-tRNA ligase activity"/>
    <property type="evidence" value="ECO:0007669"/>
    <property type="project" value="UniProtKB-EC"/>
</dbReference>
<accession>A0A1B6F2B0</accession>
<dbReference type="Gene3D" id="3.10.290.10">
    <property type="entry name" value="RNA-binding S4 domain"/>
    <property type="match status" value="1"/>
</dbReference>
<evidence type="ECO:0000256" key="10">
    <source>
        <dbReference type="ARBA" id="ARBA00023128"/>
    </source>
</evidence>
<dbReference type="GO" id="GO:0005524">
    <property type="term" value="F:ATP binding"/>
    <property type="evidence" value="ECO:0007669"/>
    <property type="project" value="UniProtKB-KW"/>
</dbReference>
<dbReference type="CDD" id="cd00805">
    <property type="entry name" value="TyrRS_core"/>
    <property type="match status" value="1"/>
</dbReference>
<dbReference type="EC" id="6.1.1.1" evidence="13"/>
<dbReference type="HAMAP" id="MF_02006">
    <property type="entry name" value="Tyr_tRNA_synth_type1"/>
    <property type="match status" value="1"/>
</dbReference>
<evidence type="ECO:0000256" key="4">
    <source>
        <dbReference type="ARBA" id="ARBA00011738"/>
    </source>
</evidence>
<dbReference type="Gene3D" id="3.40.50.620">
    <property type="entry name" value="HUPs"/>
    <property type="match status" value="1"/>
</dbReference>
<dbReference type="InterPro" id="IPR014729">
    <property type="entry name" value="Rossmann-like_a/b/a_fold"/>
</dbReference>
<dbReference type="GO" id="GO:0003723">
    <property type="term" value="F:RNA binding"/>
    <property type="evidence" value="ECO:0007669"/>
    <property type="project" value="InterPro"/>
</dbReference>
<dbReference type="InterPro" id="IPR024088">
    <property type="entry name" value="Tyr-tRNA-ligase_bac-type"/>
</dbReference>
<evidence type="ECO:0000256" key="8">
    <source>
        <dbReference type="ARBA" id="ARBA00022917"/>
    </source>
</evidence>
<evidence type="ECO:0000256" key="3">
    <source>
        <dbReference type="ARBA" id="ARBA00005594"/>
    </source>
</evidence>
<keyword evidence="7 13" id="KW-0067">ATP-binding</keyword>
<comment type="subunit">
    <text evidence="4">Homodimer.</text>
</comment>
<dbReference type="AlphaFoldDB" id="A0A1B6F2B0"/>
<organism evidence="14">
    <name type="scientific">Cuerna arida</name>
    <dbReference type="NCBI Taxonomy" id="1464854"/>
    <lineage>
        <taxon>Eukaryota</taxon>
        <taxon>Metazoa</taxon>
        <taxon>Ecdysozoa</taxon>
        <taxon>Arthropoda</taxon>
        <taxon>Hexapoda</taxon>
        <taxon>Insecta</taxon>
        <taxon>Pterygota</taxon>
        <taxon>Neoptera</taxon>
        <taxon>Paraneoptera</taxon>
        <taxon>Hemiptera</taxon>
        <taxon>Auchenorrhyncha</taxon>
        <taxon>Membracoidea</taxon>
        <taxon>Cicadellidae</taxon>
        <taxon>Cicadellinae</taxon>
        <taxon>Proconiini</taxon>
        <taxon>Cuerna</taxon>
    </lineage>
</organism>
<keyword evidence="8 13" id="KW-0648">Protein biosynthesis</keyword>
<keyword evidence="5 13" id="KW-0436">Ligase</keyword>
<evidence type="ECO:0000256" key="1">
    <source>
        <dbReference type="ARBA" id="ARBA00002025"/>
    </source>
</evidence>
<dbReference type="GO" id="GO:0005759">
    <property type="term" value="C:mitochondrial matrix"/>
    <property type="evidence" value="ECO:0007669"/>
    <property type="project" value="UniProtKB-SubCell"/>
</dbReference>
<dbReference type="FunFam" id="1.10.240.10:FF:000001">
    <property type="entry name" value="Tyrosine--tRNA ligase"/>
    <property type="match status" value="1"/>
</dbReference>
<evidence type="ECO:0000256" key="12">
    <source>
        <dbReference type="ARBA" id="ARBA00048248"/>
    </source>
</evidence>
<comment type="function">
    <text evidence="1">Catalyzes the attachment of tyrosine to tRNA(Tyr) in a two-step reaction: tyrosine is first activated by ATP to form Tyr-AMP and then transferred to the acceptor end of tRNA(Tyr).</text>
</comment>
<gene>
    <name evidence="14" type="ORF">g.16582</name>
</gene>
<dbReference type="InterPro" id="IPR002307">
    <property type="entry name" value="Tyr-tRNA-ligase"/>
</dbReference>
<dbReference type="GO" id="GO:0006437">
    <property type="term" value="P:tyrosyl-tRNA aminoacylation"/>
    <property type="evidence" value="ECO:0007669"/>
    <property type="project" value="InterPro"/>
</dbReference>
<dbReference type="GO" id="GO:0005829">
    <property type="term" value="C:cytosol"/>
    <property type="evidence" value="ECO:0007669"/>
    <property type="project" value="TreeGrafter"/>
</dbReference>
<evidence type="ECO:0000256" key="2">
    <source>
        <dbReference type="ARBA" id="ARBA00004305"/>
    </source>
</evidence>
<dbReference type="SUPFAM" id="SSF52374">
    <property type="entry name" value="Nucleotidylyl transferase"/>
    <property type="match status" value="1"/>
</dbReference>
<dbReference type="SUPFAM" id="SSF55174">
    <property type="entry name" value="Alpha-L RNA-binding motif"/>
    <property type="match status" value="1"/>
</dbReference>
<evidence type="ECO:0000256" key="9">
    <source>
        <dbReference type="ARBA" id="ARBA00022946"/>
    </source>
</evidence>
<keyword evidence="11 13" id="KW-0030">Aminoacyl-tRNA synthetase</keyword>
<evidence type="ECO:0000313" key="14">
    <source>
        <dbReference type="EMBL" id="JAS44314.1"/>
    </source>
</evidence>
<sequence length="462" mass="52380">MLFPIKVVRCLCQYHKNVIRHYSNRNILRLHERGMYEDMFPGNAGGEMTDLLNAKPQCVYAGFDPTARSLHIGNLLVLVNLLHWQRAGHQVIALVGGATGRIGDPSGRSKDREEQSSLIIRENLDAIVMNIKRVFKNHEDLYWKKKEDEPLKPIKIVNNEAWYKELNAIDLVCHIGRHFRMGTMLGRTSVAARLHSETGLSFTEFTYQLFQAYDWWQLFDKYDCRFQIGGSDQMGNIVSGYDYISKFTKKTVFGITLPLVTTESGEKFGKSAGNAIWLDPELTSPFELYQFFIRTADADVEKLLKLFTFRSVESIGDLCRKHTTRPELRQAQKVLAEEVTRLVHGEEGLERAKITTAAMYDSNIEQLSKLSSQDVVTLFKGATVVDLLLQPGLTVRDLAMAAGCFGTAGIAQTTISAGGFYINHKRVTNYEEMLTQAVHILPNNISLLRVGKKNYFIIRWAT</sequence>
<dbReference type="Gene3D" id="1.10.240.10">
    <property type="entry name" value="Tyrosyl-Transfer RNA Synthetase"/>
    <property type="match status" value="1"/>
</dbReference>
<dbReference type="PANTHER" id="PTHR11766:SF0">
    <property type="entry name" value="TYROSINE--TRNA LIGASE, MITOCHONDRIAL"/>
    <property type="match status" value="1"/>
</dbReference>
<name>A0A1B6F2B0_9HEMI</name>
<evidence type="ECO:0000256" key="11">
    <source>
        <dbReference type="ARBA" id="ARBA00023146"/>
    </source>
</evidence>
<evidence type="ECO:0000256" key="13">
    <source>
        <dbReference type="RuleBase" id="RU361234"/>
    </source>
</evidence>